<feature type="region of interest" description="Disordered" evidence="5">
    <location>
        <begin position="210"/>
        <end position="230"/>
    </location>
</feature>
<dbReference type="GO" id="GO:0004725">
    <property type="term" value="F:protein tyrosine phosphatase activity"/>
    <property type="evidence" value="ECO:0007669"/>
    <property type="project" value="UniProtKB-EC"/>
</dbReference>
<feature type="transmembrane region" description="Helical" evidence="6">
    <location>
        <begin position="548"/>
        <end position="568"/>
    </location>
</feature>
<dbReference type="PROSITE" id="PS00383">
    <property type="entry name" value="TYR_PHOSPHATASE_1"/>
    <property type="match status" value="1"/>
</dbReference>
<keyword evidence="6" id="KW-0472">Membrane</keyword>
<comment type="similarity">
    <text evidence="1">Belongs to the protein-tyrosine phosphatase family.</text>
</comment>
<comment type="caution">
    <text evidence="9">The sequence shown here is derived from an EMBL/GenBank/DDBJ whole genome shotgun (WGS) entry which is preliminary data.</text>
</comment>
<dbReference type="Proteomes" id="UP000318571">
    <property type="component" value="Chromosome 8"/>
</dbReference>
<dbReference type="AlphaFoldDB" id="A0A553N8B5"/>
<dbReference type="Gene3D" id="3.90.190.10">
    <property type="entry name" value="Protein tyrosine phosphatase superfamily"/>
    <property type="match status" value="1"/>
</dbReference>
<sequence length="928" mass="104005">MWIDGIDIKYDTDTHTSRRYCGYHHLYHHLLHRCVCSSWLHVVPPGLSGVFLDASESLLTTLEDYGTGRGQRKAPLSTRKMSWASLPMRRVRSKSSQNHITSTLGSISTLREARHPCQTVPKSSTRAVTPIDWVHLNSDHVWTSRGKTPGSIFSNLIRTTNTDVRKYLRRNSRMCTIPWSGPQPCWILEDPGIRWPVIYGSCRHFSSQLPPQKADEVKAPPGQAASDPPTLSKRQLLKQAVKDYGSTVLVFHVGISLASLGGFYAGVASGIDMVSIVSHIPFIGSKIATSDIGTGATTFVVAYAVHKCFAPLQATSSSKKVCQFVHTICNAISAPKTVLTSVSPMEALTPFNPFLQARVKLPSNAFLNSTSVIELELVGATSESAIPLTFARDIVITTRPTLQPGETIELAVKALGCKNDETTNTVRTQTQTIEAALIQIEPRVVEIATGRCTVKVSESVANLCFLKSTTYQIGMNLFSMEDLFKANSSNSCVGPALRNRVNKTGINIEFNSTLAMLPIQIHYKYKSQTVLMYSDVIEFRLLTSPLRAVRILLALLFAMICAFVYWLVKYDGAQTLDKFFRRIKECYFNLQLSLPKHSNRSVEPTPLIQSAPSSPIAIKMFDQRIREPNFNLNVDYSNIQSWDVEVNIPKTSKSVGQGVPRSSLGTSLNRYSNIIPYNHSRVILKTPVDGKDYVNASWIRNHQGERRFIATQGPLPETRQAFWQMILDYKVSLIVMVTRLKEGGNVKCHQYWPGKHERQFGPIQVVSTKKSKREFHLKGLALDHLRVTKGDHTINVRHLQYQEWPDHGVPESPDSVLELRQAMNALMVSSDPLSPIVVHCSAGVGRTGTLIGLDNILNRIEEGATHIDVPRVVCQMREDRCLMVQQPVQYRFLVMAVAKYITSMPREHENSHENEEECEYDYIYHDDI</sequence>
<reference evidence="9 10" key="1">
    <citation type="journal article" date="2018" name="Nat. Ecol. Evol.">
        <title>Genomic signatures of mitonuclear coevolution across populations of Tigriopus californicus.</title>
        <authorList>
            <person name="Barreto F.S."/>
            <person name="Watson E.T."/>
            <person name="Lima T.G."/>
            <person name="Willett C.S."/>
            <person name="Edmands S."/>
            <person name="Li W."/>
            <person name="Burton R.S."/>
        </authorList>
    </citation>
    <scope>NUCLEOTIDE SEQUENCE [LARGE SCALE GENOMIC DNA]</scope>
    <source>
        <strain evidence="9 10">San Diego</strain>
    </source>
</reference>
<evidence type="ECO:0000259" key="8">
    <source>
        <dbReference type="PROSITE" id="PS50056"/>
    </source>
</evidence>
<evidence type="ECO:0000256" key="6">
    <source>
        <dbReference type="SAM" id="Phobius"/>
    </source>
</evidence>
<dbReference type="PANTHER" id="PTHR19134:SF562">
    <property type="entry name" value="PROTEIN-TYROSINE-PHOSPHATASE"/>
    <property type="match status" value="1"/>
</dbReference>
<dbReference type="EC" id="3.1.3.48" evidence="2"/>
<dbReference type="InterPro" id="IPR000387">
    <property type="entry name" value="Tyr_Pase_dom"/>
</dbReference>
<name>A0A553N8B5_TIGCA</name>
<dbReference type="InterPro" id="IPR050348">
    <property type="entry name" value="Protein-Tyr_Phosphatase"/>
</dbReference>
<keyword evidence="6" id="KW-1133">Transmembrane helix</keyword>
<evidence type="ECO:0000313" key="10">
    <source>
        <dbReference type="Proteomes" id="UP000318571"/>
    </source>
</evidence>
<evidence type="ECO:0000256" key="1">
    <source>
        <dbReference type="ARBA" id="ARBA00009580"/>
    </source>
</evidence>
<dbReference type="STRING" id="6832.A0A553N8B5"/>
<dbReference type="SUPFAM" id="SSF52799">
    <property type="entry name" value="(Phosphotyrosine protein) phosphatases II"/>
    <property type="match status" value="1"/>
</dbReference>
<dbReference type="Pfam" id="PF06916">
    <property type="entry name" value="FAM210A-B_dom"/>
    <property type="match status" value="1"/>
</dbReference>
<dbReference type="EMBL" id="VCGU01000459">
    <property type="protein sequence ID" value="TRY61682.1"/>
    <property type="molecule type" value="Genomic_DNA"/>
</dbReference>
<proteinExistence type="inferred from homology"/>
<evidence type="ECO:0000259" key="7">
    <source>
        <dbReference type="PROSITE" id="PS50055"/>
    </source>
</evidence>
<dbReference type="PROSITE" id="PS50056">
    <property type="entry name" value="TYR_PHOSPHATASE_2"/>
    <property type="match status" value="1"/>
</dbReference>
<organism evidence="9 10">
    <name type="scientific">Tigriopus californicus</name>
    <name type="common">Marine copepod</name>
    <dbReference type="NCBI Taxonomy" id="6832"/>
    <lineage>
        <taxon>Eukaryota</taxon>
        <taxon>Metazoa</taxon>
        <taxon>Ecdysozoa</taxon>
        <taxon>Arthropoda</taxon>
        <taxon>Crustacea</taxon>
        <taxon>Multicrustacea</taxon>
        <taxon>Hexanauplia</taxon>
        <taxon>Copepoda</taxon>
        <taxon>Harpacticoida</taxon>
        <taxon>Harpacticidae</taxon>
        <taxon>Tigriopus</taxon>
    </lineage>
</organism>
<feature type="domain" description="Tyrosine specific protein phosphatases" evidence="8">
    <location>
        <begin position="817"/>
        <end position="891"/>
    </location>
</feature>
<dbReference type="GO" id="GO:0048666">
    <property type="term" value="P:neuron development"/>
    <property type="evidence" value="ECO:0007669"/>
    <property type="project" value="UniProtKB-ARBA"/>
</dbReference>
<keyword evidence="6" id="KW-0812">Transmembrane</keyword>
<gene>
    <name evidence="9" type="ORF">TCAL_10721</name>
</gene>
<dbReference type="InterPro" id="IPR000242">
    <property type="entry name" value="PTP_cat"/>
</dbReference>
<dbReference type="InterPro" id="IPR009688">
    <property type="entry name" value="FAM210A/B-like_dom"/>
</dbReference>
<dbReference type="PANTHER" id="PTHR19134">
    <property type="entry name" value="RECEPTOR-TYPE TYROSINE-PROTEIN PHOSPHATASE"/>
    <property type="match status" value="1"/>
</dbReference>
<evidence type="ECO:0000256" key="4">
    <source>
        <dbReference type="ARBA" id="ARBA00022912"/>
    </source>
</evidence>
<dbReference type="InterPro" id="IPR029021">
    <property type="entry name" value="Prot-tyrosine_phosphatase-like"/>
</dbReference>
<dbReference type="PROSITE" id="PS50055">
    <property type="entry name" value="TYR_PHOSPHATASE_PTP"/>
    <property type="match status" value="1"/>
</dbReference>
<dbReference type="SMART" id="SM00404">
    <property type="entry name" value="PTPc_motif"/>
    <property type="match status" value="1"/>
</dbReference>
<dbReference type="SMART" id="SM00194">
    <property type="entry name" value="PTPc"/>
    <property type="match status" value="1"/>
</dbReference>
<dbReference type="Pfam" id="PF00102">
    <property type="entry name" value="Y_phosphatase"/>
    <property type="match status" value="1"/>
</dbReference>
<dbReference type="InterPro" id="IPR016130">
    <property type="entry name" value="Tyr_Pase_AS"/>
</dbReference>
<dbReference type="PRINTS" id="PR00700">
    <property type="entry name" value="PRTYPHPHTASE"/>
</dbReference>
<accession>A0A553N8B5</accession>
<evidence type="ECO:0000313" key="9">
    <source>
        <dbReference type="EMBL" id="TRY61682.1"/>
    </source>
</evidence>
<dbReference type="CDD" id="cd00047">
    <property type="entry name" value="PTPc"/>
    <property type="match status" value="1"/>
</dbReference>
<dbReference type="InterPro" id="IPR003595">
    <property type="entry name" value="Tyr_Pase_cat"/>
</dbReference>
<feature type="domain" description="Tyrosine-protein phosphatase" evidence="7">
    <location>
        <begin position="669"/>
        <end position="900"/>
    </location>
</feature>
<evidence type="ECO:0000256" key="5">
    <source>
        <dbReference type="SAM" id="MobiDB-lite"/>
    </source>
</evidence>
<keyword evidence="3" id="KW-0378">Hydrolase</keyword>
<keyword evidence="10" id="KW-1185">Reference proteome</keyword>
<protein>
    <recommendedName>
        <fullName evidence="2">protein-tyrosine-phosphatase</fullName>
        <ecNumber evidence="2">3.1.3.48</ecNumber>
    </recommendedName>
</protein>
<evidence type="ECO:0000256" key="3">
    <source>
        <dbReference type="ARBA" id="ARBA00022801"/>
    </source>
</evidence>
<evidence type="ECO:0000256" key="2">
    <source>
        <dbReference type="ARBA" id="ARBA00013064"/>
    </source>
</evidence>
<keyword evidence="4" id="KW-0904">Protein phosphatase</keyword>